<comment type="subcellular location">
    <subcellularLocation>
        <location evidence="1">Cytoplasm</location>
    </subcellularLocation>
</comment>
<dbReference type="RefSeq" id="XP_037880697.1">
    <property type="nucleotide sequence ID" value="XM_038024769.1"/>
</dbReference>
<keyword evidence="5" id="KW-0067">ATP-binding</keyword>
<keyword evidence="2" id="KW-0963">Cytoplasm</keyword>
<dbReference type="KEGG" id="gfs:119632067"/>
<keyword evidence="5" id="KW-0547">Nucleotide-binding</keyword>
<dbReference type="PANTHER" id="PTHR45418">
    <property type="entry name" value="CANCER/TESTIS ANTIGEN 55"/>
    <property type="match status" value="1"/>
</dbReference>
<dbReference type="Gene3D" id="3.40.50.300">
    <property type="entry name" value="P-loop containing nucleotide triphosphate hydrolases"/>
    <property type="match status" value="1"/>
</dbReference>
<gene>
    <name evidence="5" type="primary">LOC119632067</name>
</gene>
<name>A0A8U0W647_9MUSC</name>
<keyword evidence="5" id="KW-0378">Hydrolase</keyword>
<reference evidence="5" key="1">
    <citation type="submission" date="2025-08" db="UniProtKB">
        <authorList>
            <consortium name="RefSeq"/>
        </authorList>
    </citation>
    <scope>IDENTIFICATION</scope>
    <source>
        <tissue evidence="5">Whole body pupa</tissue>
    </source>
</reference>
<dbReference type="InterPro" id="IPR027417">
    <property type="entry name" value="P-loop_NTPase"/>
</dbReference>
<protein>
    <submittedName>
        <fullName evidence="5">Probable RNA helicase armi</fullName>
    </submittedName>
</protein>
<dbReference type="PANTHER" id="PTHR45418:SF1">
    <property type="entry name" value="CANCER_TESTIS ANTIGEN 55"/>
    <property type="match status" value="1"/>
</dbReference>
<evidence type="ECO:0000313" key="5">
    <source>
        <dbReference type="RefSeq" id="XP_037880697.1"/>
    </source>
</evidence>
<proteinExistence type="predicted"/>
<keyword evidence="4" id="KW-1185">Reference proteome</keyword>
<dbReference type="InterPro" id="IPR041677">
    <property type="entry name" value="DNA2/NAM7_AAA_11"/>
</dbReference>
<dbReference type="Pfam" id="PF13086">
    <property type="entry name" value="AAA_11"/>
    <property type="match status" value="1"/>
</dbReference>
<dbReference type="GeneID" id="119632067"/>
<evidence type="ECO:0000259" key="3">
    <source>
        <dbReference type="Pfam" id="PF13086"/>
    </source>
</evidence>
<evidence type="ECO:0000256" key="1">
    <source>
        <dbReference type="ARBA" id="ARBA00004496"/>
    </source>
</evidence>
<dbReference type="Proteomes" id="UP000092443">
    <property type="component" value="Unplaced"/>
</dbReference>
<evidence type="ECO:0000256" key="2">
    <source>
        <dbReference type="ARBA" id="ARBA00022490"/>
    </source>
</evidence>
<dbReference type="GO" id="GO:0005737">
    <property type="term" value="C:cytoplasm"/>
    <property type="evidence" value="ECO:0007669"/>
    <property type="project" value="UniProtKB-SubCell"/>
</dbReference>
<evidence type="ECO:0000313" key="4">
    <source>
        <dbReference type="Proteomes" id="UP000092443"/>
    </source>
</evidence>
<keyword evidence="5" id="KW-0347">Helicase</keyword>
<dbReference type="GO" id="GO:0004386">
    <property type="term" value="F:helicase activity"/>
    <property type="evidence" value="ECO:0007669"/>
    <property type="project" value="UniProtKB-KW"/>
</dbReference>
<feature type="domain" description="DNA2/NAM7 helicase helicase" evidence="3">
    <location>
        <begin position="20"/>
        <end position="85"/>
    </location>
</feature>
<dbReference type="AlphaFoldDB" id="A0A8U0W647"/>
<dbReference type="SUPFAM" id="SSF52540">
    <property type="entry name" value="P-loop containing nucleoside triphosphate hydrolases"/>
    <property type="match status" value="1"/>
</dbReference>
<sequence>MQNKPLAYILRGEFRNMPYVILGPPGTRKTATLVETILQIFRLVPGARLLVGTPSTSSADVITTRLIENGVLKMGELIRLVSHKEIKKGLIPEHLMPYCATGNKSWDTGLRYRSQDDIIVTESGLKVKCQMKYLRRQRITIGTCDTLGNLLQMRFPPNRFTHMLIDDAGQCTEPEIMVAVAQVSNERGQVILVGNPNRQAAIINEYARQRGLSTSFLERILSFAPYLQNFDHFPFACDCFNSRLVLRLLNDYRSLPAILNVYDELSIPTITENSKEAEMRK</sequence>
<organism evidence="4 5">
    <name type="scientific">Glossina fuscipes</name>
    <dbReference type="NCBI Taxonomy" id="7396"/>
    <lineage>
        <taxon>Eukaryota</taxon>
        <taxon>Metazoa</taxon>
        <taxon>Ecdysozoa</taxon>
        <taxon>Arthropoda</taxon>
        <taxon>Hexapoda</taxon>
        <taxon>Insecta</taxon>
        <taxon>Pterygota</taxon>
        <taxon>Neoptera</taxon>
        <taxon>Endopterygota</taxon>
        <taxon>Diptera</taxon>
        <taxon>Brachycera</taxon>
        <taxon>Muscomorpha</taxon>
        <taxon>Hippoboscoidea</taxon>
        <taxon>Glossinidae</taxon>
        <taxon>Glossina</taxon>
    </lineage>
</organism>
<accession>A0A8U0W647</accession>